<reference evidence="1 2" key="1">
    <citation type="submission" date="2019-04" db="EMBL/GenBank/DDBJ databases">
        <authorList>
            <person name="Pope W.H."/>
            <person name="Garlena R.A."/>
            <person name="Russell D.A."/>
            <person name="Jacobs-Sera D."/>
            <person name="Hatfull G.F."/>
        </authorList>
    </citation>
    <scope>NUCLEOTIDE SEQUENCE [LARGE SCALE GENOMIC DNA]</scope>
</reference>
<sequence length="209" mass="24201">MSETFSSIPSAPNANCTYCGKPIIWTQKSDADMARAAAQNRDISYFHRPLDATKVSAGWIIVEGQAHYVYVHEIHVCDVAPLAREAYESKHVAAAAFYNQEIAQRQVRDENVERYGRHFSEETTRKRALHSVYSDFERETVWSYALRYKCEKCGAKKDEICTSLAKGKASFGEPVRRPHPQRYEQLSDADHYNIQEILARWRRKYEYTP</sequence>
<protein>
    <submittedName>
        <fullName evidence="1">Uncharacterized protein</fullName>
    </submittedName>
</protein>
<dbReference type="GeneID" id="77924409"/>
<dbReference type="Proteomes" id="UP000423482">
    <property type="component" value="Segment"/>
</dbReference>
<proteinExistence type="predicted"/>
<evidence type="ECO:0000313" key="2">
    <source>
        <dbReference type="Proteomes" id="UP000423482"/>
    </source>
</evidence>
<organism evidence="1 2">
    <name type="scientific">Gordonia phage Forza</name>
    <dbReference type="NCBI Taxonomy" id="2571247"/>
    <lineage>
        <taxon>Viruses</taxon>
        <taxon>Duplodnaviria</taxon>
        <taxon>Heunggongvirae</taxon>
        <taxon>Uroviricota</taxon>
        <taxon>Caudoviricetes</taxon>
        <taxon>Forzavirus</taxon>
        <taxon>Forzavirus forza</taxon>
    </lineage>
</organism>
<evidence type="ECO:0000313" key="1">
    <source>
        <dbReference type="EMBL" id="QGT55034.1"/>
    </source>
</evidence>
<dbReference type="EMBL" id="MK814760">
    <property type="protein sequence ID" value="QGT55034.1"/>
    <property type="molecule type" value="Genomic_DNA"/>
</dbReference>
<gene>
    <name evidence="1" type="primary">41</name>
    <name evidence="1" type="ORF">SEA_FORZA_41</name>
</gene>
<dbReference type="RefSeq" id="YP_010648921.1">
    <property type="nucleotide sequence ID" value="NC_070763.1"/>
</dbReference>
<accession>A0A650EY99</accession>
<name>A0A650EY99_9CAUD</name>
<keyword evidence="2" id="KW-1185">Reference proteome</keyword>
<dbReference type="KEGG" id="vg:77924409"/>